<sequence length="627" mass="65718">MLSPTTRLRADSIQATASTPSAIGIMASNGFHHRGRTSPILAAVKDNVAEAPAAATSSTTTPTASNTSIADNTGNNCASGACSTDSDCGALITAPPSKLSSPNTTIPKNNFVVLRRALRYIVAGLRFALVKPTRAVVMTVSKLLSALKSGHMDYEVLNSQDDVTLGASDFRHGDPSDIDDDAAPDVGQGADVPETAAHDDAAHEDVTHGDTALETAIQEAVTEEVIADESDGVTLTACDPVQLSAAIQQSIKSKGELKGQSQDEASITEETTIQGLIADADTSFSPLHVVTESDIADSTIVDGTEPVSAQPTMADSAVTNSSTSGSSSIDPTSELATSESHFTTNFTAAPTCTGPTPSTGSNTQPTTSETSRARSDTTIYYPYASGSASDNPFLLVDAPPSTAEFTFRAPAPVAAAQPTTTTPSGNKPYTNPPFATDSLFGGNKLDAAAFTFAAAATDDDEKSPTIAVPTADFTFVGPAVDQRKPQCAGSEESSDSWSAGSFSPLFNVPESSSGSPSATAIKVAERIKTLEDLKELQEQMKKLEELTKKKRETERIAEGLRKTVEEKKKLIEERKIREEKGEMEGEKKEGEKKKSGTKNGKNNKSKKQSTNKAAVWGGKKGKKAKKQ</sequence>
<name>A0ABR3CQ95_9PEZI</name>
<feature type="region of interest" description="Disordered" evidence="1">
    <location>
        <begin position="348"/>
        <end position="376"/>
    </location>
</feature>
<dbReference type="Proteomes" id="UP001430584">
    <property type="component" value="Unassembled WGS sequence"/>
</dbReference>
<dbReference type="RefSeq" id="XP_066635842.1">
    <property type="nucleotide sequence ID" value="XM_066773275.1"/>
</dbReference>
<feature type="compositionally biased region" description="Basic and acidic residues" evidence="1">
    <location>
        <begin position="543"/>
        <end position="594"/>
    </location>
</feature>
<feature type="region of interest" description="Disordered" evidence="1">
    <location>
        <begin position="53"/>
        <end position="72"/>
    </location>
</feature>
<feature type="compositionally biased region" description="Low complexity" evidence="1">
    <location>
        <begin position="53"/>
        <end position="68"/>
    </location>
</feature>
<feature type="compositionally biased region" description="Low complexity" evidence="1">
    <location>
        <begin position="348"/>
        <end position="367"/>
    </location>
</feature>
<feature type="compositionally biased region" description="Low complexity" evidence="1">
    <location>
        <begin position="316"/>
        <end position="333"/>
    </location>
</feature>
<feature type="region of interest" description="Disordered" evidence="1">
    <location>
        <begin position="482"/>
        <end position="519"/>
    </location>
</feature>
<gene>
    <name evidence="2" type="ORF">SLS55_001787</name>
</gene>
<evidence type="ECO:0000313" key="2">
    <source>
        <dbReference type="EMBL" id="KAL0262813.1"/>
    </source>
</evidence>
<protein>
    <submittedName>
        <fullName evidence="2">Uncharacterized protein</fullName>
    </submittedName>
</protein>
<evidence type="ECO:0000256" key="1">
    <source>
        <dbReference type="SAM" id="MobiDB-lite"/>
    </source>
</evidence>
<evidence type="ECO:0000313" key="3">
    <source>
        <dbReference type="Proteomes" id="UP001430584"/>
    </source>
</evidence>
<reference evidence="2 3" key="1">
    <citation type="submission" date="2024-02" db="EMBL/GenBank/DDBJ databases">
        <title>De novo assembly and annotation of 12 fungi associated with fruit tree decline syndrome in Ontario, Canada.</title>
        <authorList>
            <person name="Sulman M."/>
            <person name="Ellouze W."/>
            <person name="Ilyukhin E."/>
        </authorList>
    </citation>
    <scope>NUCLEOTIDE SEQUENCE [LARGE SCALE GENOMIC DNA]</scope>
    <source>
        <strain evidence="2 3">FDS-637</strain>
    </source>
</reference>
<feature type="region of interest" description="Disordered" evidence="1">
    <location>
        <begin position="167"/>
        <end position="193"/>
    </location>
</feature>
<dbReference type="GeneID" id="92005872"/>
<dbReference type="EMBL" id="JAJVCZ030000002">
    <property type="protein sequence ID" value="KAL0262813.1"/>
    <property type="molecule type" value="Genomic_DNA"/>
</dbReference>
<proteinExistence type="predicted"/>
<organism evidence="2 3">
    <name type="scientific">Diplodia seriata</name>
    <dbReference type="NCBI Taxonomy" id="420778"/>
    <lineage>
        <taxon>Eukaryota</taxon>
        <taxon>Fungi</taxon>
        <taxon>Dikarya</taxon>
        <taxon>Ascomycota</taxon>
        <taxon>Pezizomycotina</taxon>
        <taxon>Dothideomycetes</taxon>
        <taxon>Dothideomycetes incertae sedis</taxon>
        <taxon>Botryosphaeriales</taxon>
        <taxon>Botryosphaeriaceae</taxon>
        <taxon>Diplodia</taxon>
    </lineage>
</organism>
<feature type="compositionally biased region" description="Low complexity" evidence="1">
    <location>
        <begin position="488"/>
        <end position="503"/>
    </location>
</feature>
<feature type="compositionally biased region" description="Polar residues" evidence="1">
    <location>
        <begin position="509"/>
        <end position="518"/>
    </location>
</feature>
<comment type="caution">
    <text evidence="2">The sequence shown here is derived from an EMBL/GenBank/DDBJ whole genome shotgun (WGS) entry which is preliminary data.</text>
</comment>
<feature type="region of interest" description="Disordered" evidence="1">
    <location>
        <begin position="543"/>
        <end position="627"/>
    </location>
</feature>
<accession>A0ABR3CQ95</accession>
<keyword evidence="3" id="KW-1185">Reference proteome</keyword>
<feature type="region of interest" description="Disordered" evidence="1">
    <location>
        <begin position="306"/>
        <end position="336"/>
    </location>
</feature>